<reference evidence="2" key="1">
    <citation type="submission" date="2021-08" db="EMBL/GenBank/DDBJ databases">
        <title>WGS assembly of Ceratopteris richardii.</title>
        <authorList>
            <person name="Marchant D.B."/>
            <person name="Chen G."/>
            <person name="Jenkins J."/>
            <person name="Shu S."/>
            <person name="Leebens-Mack J."/>
            <person name="Grimwood J."/>
            <person name="Schmutz J."/>
            <person name="Soltis P."/>
            <person name="Soltis D."/>
            <person name="Chen Z.-H."/>
        </authorList>
    </citation>
    <scope>NUCLEOTIDE SEQUENCE</scope>
    <source>
        <strain evidence="2">Whitten #5841</strain>
        <tissue evidence="2">Leaf</tissue>
    </source>
</reference>
<dbReference type="PANTHER" id="PTHR23024:SF635">
    <property type="entry name" value="OS07G0162700 PROTEIN"/>
    <property type="match status" value="1"/>
</dbReference>
<evidence type="ECO:0000313" key="3">
    <source>
        <dbReference type="Proteomes" id="UP000825935"/>
    </source>
</evidence>
<dbReference type="GO" id="GO:0016787">
    <property type="term" value="F:hydrolase activity"/>
    <property type="evidence" value="ECO:0007669"/>
    <property type="project" value="InterPro"/>
</dbReference>
<accession>A0A8T2UUB7</accession>
<dbReference type="InterPro" id="IPR029058">
    <property type="entry name" value="AB_hydrolase_fold"/>
</dbReference>
<dbReference type="PANTHER" id="PTHR23024">
    <property type="entry name" value="ARYLACETAMIDE DEACETYLASE"/>
    <property type="match status" value="1"/>
</dbReference>
<proteinExistence type="predicted"/>
<dbReference type="Pfam" id="PF07859">
    <property type="entry name" value="Abhydrolase_3"/>
    <property type="match status" value="1"/>
</dbReference>
<evidence type="ECO:0000313" key="2">
    <source>
        <dbReference type="EMBL" id="KAH7439811.1"/>
    </source>
</evidence>
<dbReference type="InterPro" id="IPR013094">
    <property type="entry name" value="AB_hydrolase_3"/>
</dbReference>
<dbReference type="AlphaFoldDB" id="A0A8T2UUB7"/>
<dbReference type="EMBL" id="CM035409">
    <property type="protein sequence ID" value="KAH7439811.1"/>
    <property type="molecule type" value="Genomic_DNA"/>
</dbReference>
<dbReference type="SUPFAM" id="SSF53474">
    <property type="entry name" value="alpha/beta-Hydrolases"/>
    <property type="match status" value="1"/>
</dbReference>
<dbReference type="OMA" id="DACSEMA"/>
<dbReference type="Proteomes" id="UP000825935">
    <property type="component" value="Chromosome 4"/>
</dbReference>
<feature type="domain" description="Alpha/beta hydrolase fold-3" evidence="1">
    <location>
        <begin position="92"/>
        <end position="356"/>
    </location>
</feature>
<evidence type="ECO:0000259" key="1">
    <source>
        <dbReference type="Pfam" id="PF07859"/>
    </source>
</evidence>
<protein>
    <recommendedName>
        <fullName evidence="1">Alpha/beta hydrolase fold-3 domain-containing protein</fullName>
    </recommendedName>
</protein>
<comment type="caution">
    <text evidence="2">The sequence shown here is derived from an EMBL/GenBank/DDBJ whole genome shotgun (WGS) entry which is preliminary data.</text>
</comment>
<dbReference type="Gene3D" id="3.40.50.1820">
    <property type="entry name" value="alpha/beta hydrolase"/>
    <property type="match status" value="1"/>
</dbReference>
<name>A0A8T2UUB7_CERRI</name>
<dbReference type="InterPro" id="IPR050466">
    <property type="entry name" value="Carboxylest/Gibb_receptor"/>
</dbReference>
<keyword evidence="3" id="KW-1185">Reference proteome</keyword>
<sequence length="389" mass="43532">MRAPQNSETESKGSASKYANKKIKDEVYGYLKVYEDGTIERPPFPGGYSPACPDFVNGIASKDVSIDVRTCLWARLFLPECVASSQIKVPIVLHFHGGGFCTGSAAVASFHRFCSTMAILSESIWVSVDYRLAPEYRLPAAYDDGFTAFTWLCAQSEICASRVPRSVVASMASQEEESQNPSYGHDNNWHVSVAEQDSNINDTQAASEAWLCSYGDFSKCFLAGESAGGAIVHYLSMKLSRMVYNCVEIRGLILIHSAFLVEDCYDMSFLNPRVERNPDTYRWLSLPIGAVGDHPLLNPLHSEAPSFQGISWPPSFVAIADRDRFYDSTLRYVEVMKQYGHVVELDVTNGESHCFYLFRPRSEKAKSFYKRLATFIVRHSERCCGRSLL</sequence>
<gene>
    <name evidence="2" type="ORF">KP509_04G077300</name>
</gene>
<organism evidence="2 3">
    <name type="scientific">Ceratopteris richardii</name>
    <name type="common">Triangle waterfern</name>
    <dbReference type="NCBI Taxonomy" id="49495"/>
    <lineage>
        <taxon>Eukaryota</taxon>
        <taxon>Viridiplantae</taxon>
        <taxon>Streptophyta</taxon>
        <taxon>Embryophyta</taxon>
        <taxon>Tracheophyta</taxon>
        <taxon>Polypodiopsida</taxon>
        <taxon>Polypodiidae</taxon>
        <taxon>Polypodiales</taxon>
        <taxon>Pteridineae</taxon>
        <taxon>Pteridaceae</taxon>
        <taxon>Parkerioideae</taxon>
        <taxon>Ceratopteris</taxon>
    </lineage>
</organism>
<dbReference type="OrthoDB" id="408631at2759"/>